<reference evidence="1 2" key="1">
    <citation type="journal article" date="2019" name="Emerg. Microbes Infect.">
        <title>Comprehensive subspecies identification of 175 nontuberculous mycobacteria species based on 7547 genomic profiles.</title>
        <authorList>
            <person name="Matsumoto Y."/>
            <person name="Kinjo T."/>
            <person name="Motooka D."/>
            <person name="Nabeya D."/>
            <person name="Jung N."/>
            <person name="Uechi K."/>
            <person name="Horii T."/>
            <person name="Iida T."/>
            <person name="Fujita J."/>
            <person name="Nakamura S."/>
        </authorList>
    </citation>
    <scope>NUCLEOTIDE SEQUENCE [LARGE SCALE GENOMIC DNA]</scope>
    <source>
        <strain evidence="1 2">JCM 14742</strain>
    </source>
</reference>
<evidence type="ECO:0000313" key="2">
    <source>
        <dbReference type="Proteomes" id="UP000467105"/>
    </source>
</evidence>
<dbReference type="OrthoDB" id="9975858at2"/>
<accession>A0A7I7YQY9</accession>
<organism evidence="1 2">
    <name type="scientific">Mycobacterium parmense</name>
    <dbReference type="NCBI Taxonomy" id="185642"/>
    <lineage>
        <taxon>Bacteria</taxon>
        <taxon>Bacillati</taxon>
        <taxon>Actinomycetota</taxon>
        <taxon>Actinomycetes</taxon>
        <taxon>Mycobacteriales</taxon>
        <taxon>Mycobacteriaceae</taxon>
        <taxon>Mycobacterium</taxon>
        <taxon>Mycobacterium simiae complex</taxon>
    </lineage>
</organism>
<sequence>MRATALIPAVLAAGIVCASPAHADSLEWDGTFIPGNGAPPTPGAGGPAHLSAWGHPGDTGVIGRITHGNCVLELGGKGANNVQNNPGPDATHWFDWARPVSGEGPGCEATERMSVMLTQQPLAENYQDMDHGYGFIFSGPPQSVPAH</sequence>
<proteinExistence type="predicted"/>
<dbReference type="RefSeq" id="WP_085271118.1">
    <property type="nucleotide sequence ID" value="NZ_AP022614.1"/>
</dbReference>
<dbReference type="Proteomes" id="UP000467105">
    <property type="component" value="Chromosome"/>
</dbReference>
<name>A0A7I7YQY9_9MYCO</name>
<dbReference type="AlphaFoldDB" id="A0A7I7YQY9"/>
<gene>
    <name evidence="1" type="ORF">MPRM_09780</name>
</gene>
<protein>
    <submittedName>
        <fullName evidence="1">Uncharacterized protein</fullName>
    </submittedName>
</protein>
<dbReference type="EMBL" id="AP022614">
    <property type="protein sequence ID" value="BBZ43697.1"/>
    <property type="molecule type" value="Genomic_DNA"/>
</dbReference>
<evidence type="ECO:0000313" key="1">
    <source>
        <dbReference type="EMBL" id="BBZ43697.1"/>
    </source>
</evidence>
<keyword evidence="2" id="KW-1185">Reference proteome</keyword>